<dbReference type="Proteomes" id="UP000238070">
    <property type="component" value="Chromosome"/>
</dbReference>
<sequence length="85" mass="9503">MFRITVIGSHLCPDTLAALNKLSAVGADIDFKDILSCHADLKEYLKLRDTNAIYEEIKGTESLGIPCFVLENNELTMDIKKVMED</sequence>
<organism evidence="1 2">
    <name type="scientific">Clostridium botulinum</name>
    <dbReference type="NCBI Taxonomy" id="1491"/>
    <lineage>
        <taxon>Bacteria</taxon>
        <taxon>Bacillati</taxon>
        <taxon>Bacillota</taxon>
        <taxon>Clostridia</taxon>
        <taxon>Eubacteriales</taxon>
        <taxon>Clostridiaceae</taxon>
        <taxon>Clostridium</taxon>
    </lineage>
</organism>
<evidence type="ECO:0000313" key="1">
    <source>
        <dbReference type="EMBL" id="AVP65237.1"/>
    </source>
</evidence>
<protein>
    <submittedName>
        <fullName evidence="1">Glutaredoxin</fullName>
    </submittedName>
</protein>
<evidence type="ECO:0000313" key="2">
    <source>
        <dbReference type="Proteomes" id="UP000238070"/>
    </source>
</evidence>
<name>A0AAU8YYT4_CLOBO</name>
<accession>A0AAU8YYT4</accession>
<reference evidence="1 2" key="1">
    <citation type="submission" date="2018-01" db="EMBL/GenBank/DDBJ databases">
        <title>Genetic Diversity of Clostridium botulinum in seafood.</title>
        <authorList>
            <person name="Athira V."/>
            <person name="Arun Jyothi P.V."/>
            <person name="Lalitha K.V."/>
            <person name="Joseph T.C."/>
        </authorList>
    </citation>
    <scope>NUCLEOTIDE SEQUENCE [LARGE SCALE GENOMIC DNA]</scope>
    <source>
        <strain evidence="1 2">Mfbjulcb5</strain>
    </source>
</reference>
<proteinExistence type="predicted"/>
<gene>
    <name evidence="1" type="ORF">C3B64_13635</name>
</gene>
<dbReference type="EMBL" id="CP027776">
    <property type="protein sequence ID" value="AVP65237.1"/>
    <property type="molecule type" value="Genomic_DNA"/>
</dbReference>
<dbReference type="AlphaFoldDB" id="A0AAU8YYT4"/>